<evidence type="ECO:0000256" key="1">
    <source>
        <dbReference type="ARBA" id="ARBA00006432"/>
    </source>
</evidence>
<evidence type="ECO:0000313" key="6">
    <source>
        <dbReference type="Proteomes" id="UP000215633"/>
    </source>
</evidence>
<dbReference type="RefSeq" id="WP_094807720.1">
    <property type="nucleotide sequence ID" value="NZ_NEVT01000008.1"/>
</dbReference>
<dbReference type="Pfam" id="PF13193">
    <property type="entry name" value="AMP-binding_C"/>
    <property type="match status" value="1"/>
</dbReference>
<dbReference type="PANTHER" id="PTHR43767:SF7">
    <property type="entry name" value="MEDIUM_LONG-CHAIN-FATTY-ACID--COA LIGASE FADD8"/>
    <property type="match status" value="1"/>
</dbReference>
<dbReference type="FunFam" id="3.30.300.30:FF:000008">
    <property type="entry name" value="2,3-dihydroxybenzoate-AMP ligase"/>
    <property type="match status" value="1"/>
</dbReference>
<comment type="caution">
    <text evidence="5">The sequence shown here is derived from an EMBL/GenBank/DDBJ whole genome shotgun (WGS) entry which is preliminary data.</text>
</comment>
<keyword evidence="6" id="KW-1185">Reference proteome</keyword>
<dbReference type="InterPro" id="IPR042099">
    <property type="entry name" value="ANL_N_sf"/>
</dbReference>
<keyword evidence="2" id="KW-0436">Ligase</keyword>
<dbReference type="GO" id="GO:0016877">
    <property type="term" value="F:ligase activity, forming carbon-sulfur bonds"/>
    <property type="evidence" value="ECO:0007669"/>
    <property type="project" value="UniProtKB-ARBA"/>
</dbReference>
<dbReference type="AlphaFoldDB" id="A0A261VG70"/>
<reference evidence="6" key="1">
    <citation type="submission" date="2017-05" db="EMBL/GenBank/DDBJ databases">
        <title>Complete and WGS of Bordetella genogroups.</title>
        <authorList>
            <person name="Spilker T."/>
            <person name="Lipuma J."/>
        </authorList>
    </citation>
    <scope>NUCLEOTIDE SEQUENCE [LARGE SCALE GENOMIC DNA]</scope>
    <source>
        <strain evidence="6">AU8256</strain>
    </source>
</reference>
<evidence type="ECO:0000259" key="3">
    <source>
        <dbReference type="Pfam" id="PF00501"/>
    </source>
</evidence>
<name>A0A261VG70_9BORD</name>
<dbReference type="PROSITE" id="PS00455">
    <property type="entry name" value="AMP_BINDING"/>
    <property type="match status" value="1"/>
</dbReference>
<feature type="domain" description="AMP-binding enzyme C-terminal" evidence="4">
    <location>
        <begin position="420"/>
        <end position="495"/>
    </location>
</feature>
<organism evidence="5 6">
    <name type="scientific">Bordetella genomosp. 2</name>
    <dbReference type="NCBI Taxonomy" id="1983456"/>
    <lineage>
        <taxon>Bacteria</taxon>
        <taxon>Pseudomonadati</taxon>
        <taxon>Pseudomonadota</taxon>
        <taxon>Betaproteobacteria</taxon>
        <taxon>Burkholderiales</taxon>
        <taxon>Alcaligenaceae</taxon>
        <taxon>Bordetella</taxon>
    </lineage>
</organism>
<dbReference type="InterPro" id="IPR025110">
    <property type="entry name" value="AMP-bd_C"/>
</dbReference>
<dbReference type="SUPFAM" id="SSF56801">
    <property type="entry name" value="Acetyl-CoA synthetase-like"/>
    <property type="match status" value="1"/>
</dbReference>
<dbReference type="InterPro" id="IPR020845">
    <property type="entry name" value="AMP-binding_CS"/>
</dbReference>
<dbReference type="PANTHER" id="PTHR43767">
    <property type="entry name" value="LONG-CHAIN-FATTY-ACID--COA LIGASE"/>
    <property type="match status" value="1"/>
</dbReference>
<dbReference type="Gene3D" id="3.30.300.30">
    <property type="match status" value="1"/>
</dbReference>
<dbReference type="Proteomes" id="UP000215633">
    <property type="component" value="Unassembled WGS sequence"/>
</dbReference>
<dbReference type="InterPro" id="IPR000873">
    <property type="entry name" value="AMP-dep_synth/lig_dom"/>
</dbReference>
<dbReference type="InterPro" id="IPR045851">
    <property type="entry name" value="AMP-bd_C_sf"/>
</dbReference>
<dbReference type="EMBL" id="NEVT01000008">
    <property type="protein sequence ID" value="OZI72600.1"/>
    <property type="molecule type" value="Genomic_DNA"/>
</dbReference>
<evidence type="ECO:0000259" key="4">
    <source>
        <dbReference type="Pfam" id="PF13193"/>
    </source>
</evidence>
<dbReference type="Gene3D" id="3.40.50.12780">
    <property type="entry name" value="N-terminal domain of ligase-like"/>
    <property type="match status" value="1"/>
</dbReference>
<sequence length="516" mass="55741">MNIANWLHGAALLHPDNPALFRADRLHADYRAFAQRAAGLARWLAGHGVTEGDRVALFMKNRVEYLELFYACWWIGAMVVPVNPKLHPKEVAWILGDSQARIVLTDTPRDLPGDCVPAACLHLAVDSPAYEQAARAGLADGLRAPLALAPEALAWLFYTSGTTGRPKGVMLSHRNLAAMALCYAADVETVTAGDSMLYAAPMSHGAGLYHFVYVRRAARHIVPASRGFDPAEILDTAEACGSLSLFAAPTMVKRLVEQARRDGRDGRGLHTIIYGGGPMYQADMLDALQVLGPRFAQIYGQGESPMTITALAREIIADSGHPRWQARLASVGVAQSCMEVRVVDSAMADVPAGAEGEVIVRGDAVMAGYWNNEAATRATLVDGWLRTGDIGRLDQDGFLTLTDRCKDVIISGGSNIYPREVEEVLARHPAVHEVAVVGAPSAQWGEEVVAFVVLRPGAAAAADELDRWCRAEIAAFKTPKRYCFRAELPKNSYGKIPKTQLREALQAETAARPGTA</sequence>
<comment type="similarity">
    <text evidence="1">Belongs to the ATP-dependent AMP-binding enzyme family.</text>
</comment>
<dbReference type="Pfam" id="PF00501">
    <property type="entry name" value="AMP-binding"/>
    <property type="match status" value="1"/>
</dbReference>
<proteinExistence type="inferred from homology"/>
<dbReference type="InterPro" id="IPR050237">
    <property type="entry name" value="ATP-dep_AMP-bd_enzyme"/>
</dbReference>
<accession>A0A261VG70</accession>
<feature type="domain" description="AMP-dependent synthetase/ligase" evidence="3">
    <location>
        <begin position="12"/>
        <end position="370"/>
    </location>
</feature>
<gene>
    <name evidence="5" type="ORF">CAL24_20145</name>
</gene>
<protein>
    <submittedName>
        <fullName evidence="5">AMP-dependent synthetase</fullName>
    </submittedName>
</protein>
<evidence type="ECO:0000313" key="5">
    <source>
        <dbReference type="EMBL" id="OZI72600.1"/>
    </source>
</evidence>
<evidence type="ECO:0000256" key="2">
    <source>
        <dbReference type="ARBA" id="ARBA00022598"/>
    </source>
</evidence>